<dbReference type="InParanoid" id="G3HI66"/>
<accession>G3HI66</accession>
<sequence>MQSSQRKLAGCKWRFPLLLLGQDEGDTVLDVIGFKVKPVLQDTALELQLLLLAWKAPPVFNLLFQVQDEVKWMNGVGVAPTIRVFHKDLDLRGDGVQQTDVDVGEDSVIGQ</sequence>
<dbReference type="AlphaFoldDB" id="G3HI66"/>
<evidence type="ECO:0000313" key="2">
    <source>
        <dbReference type="Proteomes" id="UP000001075"/>
    </source>
</evidence>
<reference evidence="2" key="1">
    <citation type="journal article" date="2011" name="Nat. Biotechnol.">
        <title>The genomic sequence of the Chinese hamster ovary (CHO)-K1 cell line.</title>
        <authorList>
            <person name="Xu X."/>
            <person name="Nagarajan H."/>
            <person name="Lewis N.E."/>
            <person name="Pan S."/>
            <person name="Cai Z."/>
            <person name="Liu X."/>
            <person name="Chen W."/>
            <person name="Xie M."/>
            <person name="Wang W."/>
            <person name="Hammond S."/>
            <person name="Andersen M.R."/>
            <person name="Neff N."/>
            <person name="Passarelli B."/>
            <person name="Koh W."/>
            <person name="Fan H.C."/>
            <person name="Wang J."/>
            <person name="Gui Y."/>
            <person name="Lee K.H."/>
            <person name="Betenbaugh M.J."/>
            <person name="Quake S.R."/>
            <person name="Famili I."/>
            <person name="Palsson B.O."/>
            <person name="Wang J."/>
        </authorList>
    </citation>
    <scope>NUCLEOTIDE SEQUENCE [LARGE SCALE GENOMIC DNA]</scope>
    <source>
        <strain evidence="2">CHO K1 cell line</strain>
    </source>
</reference>
<protein>
    <submittedName>
        <fullName evidence="1">Uncharacterized protein</fullName>
    </submittedName>
</protein>
<gene>
    <name evidence="1" type="ORF">I79_010333</name>
</gene>
<proteinExistence type="predicted"/>
<evidence type="ECO:0000313" key="1">
    <source>
        <dbReference type="EMBL" id="EGW10602.1"/>
    </source>
</evidence>
<dbReference type="EMBL" id="JH000399">
    <property type="protein sequence ID" value="EGW10602.1"/>
    <property type="molecule type" value="Genomic_DNA"/>
</dbReference>
<organism evidence="1 2">
    <name type="scientific">Cricetulus griseus</name>
    <name type="common">Chinese hamster</name>
    <name type="synonym">Cricetulus barabensis griseus</name>
    <dbReference type="NCBI Taxonomy" id="10029"/>
    <lineage>
        <taxon>Eukaryota</taxon>
        <taxon>Metazoa</taxon>
        <taxon>Chordata</taxon>
        <taxon>Craniata</taxon>
        <taxon>Vertebrata</taxon>
        <taxon>Euteleostomi</taxon>
        <taxon>Mammalia</taxon>
        <taxon>Eutheria</taxon>
        <taxon>Euarchontoglires</taxon>
        <taxon>Glires</taxon>
        <taxon>Rodentia</taxon>
        <taxon>Myomorpha</taxon>
        <taxon>Muroidea</taxon>
        <taxon>Cricetidae</taxon>
        <taxon>Cricetinae</taxon>
        <taxon>Cricetulus</taxon>
    </lineage>
</organism>
<name>G3HI66_CRIGR</name>
<dbReference type="Proteomes" id="UP000001075">
    <property type="component" value="Unassembled WGS sequence"/>
</dbReference>